<feature type="repeat" description="TPR" evidence="1">
    <location>
        <begin position="36"/>
        <end position="69"/>
    </location>
</feature>
<dbReference type="SMART" id="SM00028">
    <property type="entry name" value="TPR"/>
    <property type="match status" value="2"/>
</dbReference>
<evidence type="ECO:0000256" key="1">
    <source>
        <dbReference type="PROSITE-ProRule" id="PRU00339"/>
    </source>
</evidence>
<name>A0A9D1EK60_9FIRM</name>
<organism evidence="3 4">
    <name type="scientific">Candidatus Egerieimonas intestinavium</name>
    <dbReference type="NCBI Taxonomy" id="2840777"/>
    <lineage>
        <taxon>Bacteria</taxon>
        <taxon>Bacillati</taxon>
        <taxon>Bacillota</taxon>
        <taxon>Clostridia</taxon>
        <taxon>Lachnospirales</taxon>
        <taxon>Lachnospiraceae</taxon>
        <taxon>Lachnospiraceae incertae sedis</taxon>
        <taxon>Candidatus Egerieimonas</taxon>
    </lineage>
</organism>
<dbReference type="SUPFAM" id="SSF82171">
    <property type="entry name" value="DPP6 N-terminal domain-like"/>
    <property type="match status" value="1"/>
</dbReference>
<proteinExistence type="predicted"/>
<keyword evidence="1" id="KW-0802">TPR repeat</keyword>
<comment type="caution">
    <text evidence="3">The sequence shown here is derived from an EMBL/GenBank/DDBJ whole genome shotgun (WGS) entry which is preliminary data.</text>
</comment>
<gene>
    <name evidence="3" type="ORF">IAB98_08400</name>
</gene>
<accession>A0A9D1EK60</accession>
<dbReference type="AlphaFoldDB" id="A0A9D1EK60"/>
<dbReference type="SUPFAM" id="SSF48452">
    <property type="entry name" value="TPR-like"/>
    <property type="match status" value="1"/>
</dbReference>
<dbReference type="Gene3D" id="1.25.40.10">
    <property type="entry name" value="Tetratricopeptide repeat domain"/>
    <property type="match status" value="1"/>
</dbReference>
<protein>
    <submittedName>
        <fullName evidence="3">Tetratricopeptide repeat protein</fullName>
    </submittedName>
</protein>
<reference evidence="3" key="2">
    <citation type="journal article" date="2021" name="PeerJ">
        <title>Extensive microbial diversity within the chicken gut microbiome revealed by metagenomics and culture.</title>
        <authorList>
            <person name="Gilroy R."/>
            <person name="Ravi A."/>
            <person name="Getino M."/>
            <person name="Pursley I."/>
            <person name="Horton D.L."/>
            <person name="Alikhan N.F."/>
            <person name="Baker D."/>
            <person name="Gharbi K."/>
            <person name="Hall N."/>
            <person name="Watson M."/>
            <person name="Adriaenssens E.M."/>
            <person name="Foster-Nyarko E."/>
            <person name="Jarju S."/>
            <person name="Secka A."/>
            <person name="Antonio M."/>
            <person name="Oren A."/>
            <person name="Chaudhuri R.R."/>
            <person name="La Ragione R."/>
            <person name="Hildebrand F."/>
            <person name="Pallen M.J."/>
        </authorList>
    </citation>
    <scope>NUCLEOTIDE SEQUENCE</scope>
    <source>
        <strain evidence="3">ChiSxjej1B13-7041</strain>
    </source>
</reference>
<evidence type="ECO:0000256" key="2">
    <source>
        <dbReference type="SAM" id="MobiDB-lite"/>
    </source>
</evidence>
<sequence length="551" mass="62019">MKSRRRTVTGILAVLVILLAAAAILLAVLGIQKKRYEKQLSLGDKYLAELDYENAEICFEKAISIQEKKAAPYLKLAAVYLYQGRTQDAEDILREGSEKVTDDKGLESIRENLEILEDPEGTSGNRDQKDPKPEDDSGEDQEKSQDQETKKSDESLAEEAATDGSAFVCYEGDWYYREYSAEDFEDSALFGSYLEVEGQPKDIVRLNAQGEREVLFSDNGGGDIYIVKDRMILMDQGNPWSSSSYITDFQGNVQRQLEDSYPVAADRERGLVFFMTPEGGFFFWEADSDTTKTLKEAGGGIWYQGCWEDTLYYTTQENGKKDTVLWALELDSLEPRQVSVFPQDNVVEVTSIVSIQVLDDQIFVLTGGYAGTAMMFQGGKIYRLGLDGGDKQQVAGGSGDYGTCGEQFCVFEENGEWALYYTLNESGEARKLAPEGSEEAVELKPWKVGEYFYDDQGGISIYPDASGEILTLLSGDELAQELYGDQLNQYAETYCMVEELSLCGDQILYTVESGSHDSSGDMGWRYNYRREANRNYRMDMKTREKTLLYEY</sequence>
<dbReference type="PROSITE" id="PS50005">
    <property type="entry name" value="TPR"/>
    <property type="match status" value="1"/>
</dbReference>
<dbReference type="Proteomes" id="UP000886841">
    <property type="component" value="Unassembled WGS sequence"/>
</dbReference>
<feature type="compositionally biased region" description="Basic and acidic residues" evidence="2">
    <location>
        <begin position="126"/>
        <end position="154"/>
    </location>
</feature>
<feature type="region of interest" description="Disordered" evidence="2">
    <location>
        <begin position="113"/>
        <end position="159"/>
    </location>
</feature>
<dbReference type="InterPro" id="IPR011990">
    <property type="entry name" value="TPR-like_helical_dom_sf"/>
</dbReference>
<evidence type="ECO:0000313" key="3">
    <source>
        <dbReference type="EMBL" id="HIR93420.1"/>
    </source>
</evidence>
<evidence type="ECO:0000313" key="4">
    <source>
        <dbReference type="Proteomes" id="UP000886841"/>
    </source>
</evidence>
<reference evidence="3" key="1">
    <citation type="submission" date="2020-10" db="EMBL/GenBank/DDBJ databases">
        <authorList>
            <person name="Gilroy R."/>
        </authorList>
    </citation>
    <scope>NUCLEOTIDE SEQUENCE</scope>
    <source>
        <strain evidence="3">ChiSxjej1B13-7041</strain>
    </source>
</reference>
<dbReference type="EMBL" id="DVHU01000076">
    <property type="protein sequence ID" value="HIR93420.1"/>
    <property type="molecule type" value="Genomic_DNA"/>
</dbReference>
<dbReference type="InterPro" id="IPR019734">
    <property type="entry name" value="TPR_rpt"/>
</dbReference>